<reference evidence="3" key="1">
    <citation type="journal article" date="2019" name="Philos. Trans. R. Soc. Lond., B, Biol. Sci.">
        <title>Targeted metagenomic recovery of four divergent viruses reveals shared and distinctive characteristics of giant viruses of marine eukaryotes.</title>
        <authorList>
            <person name="Needham D.M."/>
            <person name="Poirier C."/>
            <person name="Hehenberger E."/>
            <person name="Jimenez V."/>
            <person name="Swalwell J.E."/>
            <person name="Santoro A.E."/>
            <person name="Worden A.Z."/>
        </authorList>
    </citation>
    <scope>NUCLEOTIDE SEQUENCE</scope>
    <source>
        <strain evidence="3">MPacV-611</strain>
    </source>
</reference>
<keyword evidence="1" id="KW-1133">Transmembrane helix</keyword>
<organism evidence="3">
    <name type="scientific">Megaviridae environmental sample</name>
    <dbReference type="NCBI Taxonomy" id="1737588"/>
    <lineage>
        <taxon>Viruses</taxon>
        <taxon>Varidnaviria</taxon>
        <taxon>Bamfordvirae</taxon>
        <taxon>Nucleocytoviricota</taxon>
        <taxon>Megaviricetes</taxon>
        <taxon>Imitervirales</taxon>
        <taxon>Mimiviridae</taxon>
        <taxon>environmental samples</taxon>
    </lineage>
</organism>
<keyword evidence="3" id="KW-0808">Transferase</keyword>
<feature type="transmembrane region" description="Helical" evidence="1">
    <location>
        <begin position="6"/>
        <end position="24"/>
    </location>
</feature>
<proteinExistence type="predicted"/>
<protein>
    <submittedName>
        <fullName evidence="3">Acyltransferase</fullName>
    </submittedName>
</protein>
<dbReference type="GO" id="GO:0016746">
    <property type="term" value="F:acyltransferase activity"/>
    <property type="evidence" value="ECO:0007669"/>
    <property type="project" value="UniProtKB-KW"/>
</dbReference>
<dbReference type="SMART" id="SM00563">
    <property type="entry name" value="PlsC"/>
    <property type="match status" value="1"/>
</dbReference>
<dbReference type="PROSITE" id="PS51257">
    <property type="entry name" value="PROKAR_LIPOPROTEIN"/>
    <property type="match status" value="1"/>
</dbReference>
<dbReference type="InterPro" id="IPR002123">
    <property type="entry name" value="Plipid/glycerol_acylTrfase"/>
</dbReference>
<keyword evidence="1" id="KW-0472">Membrane</keyword>
<accession>A0A5J6VJG5</accession>
<name>A0A5J6VJG5_9VIRU</name>
<feature type="transmembrane region" description="Helical" evidence="1">
    <location>
        <begin position="287"/>
        <end position="304"/>
    </location>
</feature>
<keyword evidence="1" id="KW-0812">Transmembrane</keyword>
<sequence length="328" mass="38799">MILKIIYFIYLSFILLIASCAILLQKNIVDKNIVDKNIVDKNIVDKNIVENFIDNNVHTNINFFFEKAFNSNIYYKGNFDYSKNKIDIVVCNHLSILDWLVCYSLINKTKDKPLHIVHKKSLFSLPILGTILKNQNNIALDRNYSKDKSVIINFLNNLDKGIILLYPEGTRITKKKMKESIEYSNSNNKHVFDKCLYPRTKGYNLITKVLKKKNKLGNIIDLTIRTDNFNNIHSLKHIFKNHIGNFYVDIENYNETDTELISIWKQKDDKLKQKLNKKLYKKYFNKFHLMYFFVVLSIVVLTFILIYKKYYNLLLGFSVINLILNYQM</sequence>
<dbReference type="EMBL" id="MN448285">
    <property type="protein sequence ID" value="QFG74295.1"/>
    <property type="molecule type" value="Genomic_DNA"/>
</dbReference>
<feature type="domain" description="Phospholipid/glycerol acyltransferase" evidence="2">
    <location>
        <begin position="87"/>
        <end position="204"/>
    </location>
</feature>
<dbReference type="PANTHER" id="PTHR10983">
    <property type="entry name" value="1-ACYLGLYCEROL-3-PHOSPHATE ACYLTRANSFERASE-RELATED"/>
    <property type="match status" value="1"/>
</dbReference>
<evidence type="ECO:0000313" key="3">
    <source>
        <dbReference type="EMBL" id="QFG74295.1"/>
    </source>
</evidence>
<evidence type="ECO:0000256" key="1">
    <source>
        <dbReference type="SAM" id="Phobius"/>
    </source>
</evidence>
<dbReference type="CDD" id="cd07990">
    <property type="entry name" value="LPLAT_LCLAT1-like"/>
    <property type="match status" value="1"/>
</dbReference>
<keyword evidence="3" id="KW-0012">Acyltransferase</keyword>
<dbReference type="SUPFAM" id="SSF69593">
    <property type="entry name" value="Glycerol-3-phosphate (1)-acyltransferase"/>
    <property type="match status" value="1"/>
</dbReference>
<dbReference type="PANTHER" id="PTHR10983:SF16">
    <property type="entry name" value="LYSOCARDIOLIPIN ACYLTRANSFERASE 1"/>
    <property type="match status" value="1"/>
</dbReference>
<evidence type="ECO:0000259" key="2">
    <source>
        <dbReference type="SMART" id="SM00563"/>
    </source>
</evidence>
<dbReference type="Pfam" id="PF01553">
    <property type="entry name" value="Acyltransferase"/>
    <property type="match status" value="1"/>
</dbReference>